<sequence length="491" mass="58283">MERKFKDRWVFQKNISSEKQIVLFLKSIKENNNVLNKKYLKYDLKEKNIYKGRSENGSENTIGIRLSQMFFYMFGYKKNNSNFFIPTQTTWNILNKKNEDENFIRKNMLVNLFSIQFPAPYSKVNEHFSIFVGRLIIKLMLNDSLEYKIFIDEFIWFLPFIKKINKITYEKLVNDILDFRKLPFEKKLEKFKQIKDYNHLFANCLHESKYFFLKIFSQFGVINLKGDKYHNSGNFFKFKHGSTNTYRNNKIDSYSGYIELNKNLKEISHELLSKYSLFNEPISPKNTFGLEDFKLKLYENELLKYLAIVFPEYNEKIEIISLINNMTEKSKYGSLDGKEFENSLKPIFKLFREEISTEIISGSGDTDLIFIFRDFNDQVNKINIEAKSRKSYNNLQSTRIQRHIEKNNSKYCLVISPKFSNSNFLDIEKYKIVTLTSNILAQYCSKECLSNKDKLASFSDINKIALKNLGSDISDFLEEIIENKYGYKKIL</sequence>
<keyword evidence="2" id="KW-1185">Reference proteome</keyword>
<keyword evidence="1" id="KW-0378">Hydrolase</keyword>
<dbReference type="Proteomes" id="UP000019450">
    <property type="component" value="Chromosome"/>
</dbReference>
<protein>
    <submittedName>
        <fullName evidence="1">AlwI restriction endonuclease</fullName>
    </submittedName>
</protein>
<organism evidence="1 2">
    <name type="scientific">Candidatus Hepatoplasma crinochetorum Av</name>
    <dbReference type="NCBI Taxonomy" id="1427984"/>
    <lineage>
        <taxon>Bacteria</taxon>
        <taxon>Bacillati</taxon>
        <taxon>Mycoplasmatota</taxon>
        <taxon>Mollicutes</taxon>
        <taxon>Candidatus Hepatoplasmataceae</taxon>
        <taxon>Candidatus Hepatoplasma</taxon>
    </lineage>
</organism>
<keyword evidence="1" id="KW-0540">Nuclease</keyword>
<dbReference type="RefSeq" id="WP_025208935.1">
    <property type="nucleotide sequence ID" value="NZ_CP006932.1"/>
</dbReference>
<name>W8GK71_9MOLU</name>
<dbReference type="HOGENOM" id="CLU_564710_0_0_14"/>
<dbReference type="AlphaFoldDB" id="W8GK71"/>
<dbReference type="eggNOG" id="ENOG502ZATC">
    <property type="taxonomic scope" value="Bacteria"/>
</dbReference>
<dbReference type="KEGG" id="hcr:X271_00547"/>
<accession>W8GK71</accession>
<dbReference type="REBASE" id="81722">
    <property type="entry name" value="HcrAvORF548P"/>
</dbReference>
<evidence type="ECO:0000313" key="1">
    <source>
        <dbReference type="EMBL" id="AHK22647.1"/>
    </source>
</evidence>
<dbReference type="STRING" id="1427984.X271_00547"/>
<proteinExistence type="predicted"/>
<evidence type="ECO:0000313" key="2">
    <source>
        <dbReference type="Proteomes" id="UP000019450"/>
    </source>
</evidence>
<reference evidence="1 2" key="1">
    <citation type="journal article" date="2014" name="Genome Biol. Evol.">
        <title>Phylogenomics of "Candidatus Hepatoplasma crinochetorum," a Lineage of Mollicutes Associated with Noninsect Arthropods.</title>
        <authorList>
            <person name="Leclercq S."/>
            <person name="Dittmer J."/>
            <person name="Bouchon D."/>
            <person name="Cordaux R."/>
        </authorList>
    </citation>
    <scope>NUCLEOTIDE SEQUENCE [LARGE SCALE GENOMIC DNA]</scope>
    <source>
        <strain evidence="1 2">Av</strain>
    </source>
</reference>
<dbReference type="OrthoDB" id="1266499at2"/>
<dbReference type="GO" id="GO:0004519">
    <property type="term" value="F:endonuclease activity"/>
    <property type="evidence" value="ECO:0007669"/>
    <property type="project" value="UniProtKB-KW"/>
</dbReference>
<keyword evidence="1" id="KW-0255">Endonuclease</keyword>
<dbReference type="EMBL" id="CP006932">
    <property type="protein sequence ID" value="AHK22647.1"/>
    <property type="molecule type" value="Genomic_DNA"/>
</dbReference>
<gene>
    <name evidence="1" type="ORF">X271_00547</name>
</gene>